<keyword evidence="2 5" id="KW-0645">Protease</keyword>
<gene>
    <name evidence="5" type="ORF">ACFOKA_06980</name>
</gene>
<dbReference type="EMBL" id="JBHRSL010000004">
    <property type="protein sequence ID" value="MFC3051640.1"/>
    <property type="molecule type" value="Genomic_DNA"/>
</dbReference>
<keyword evidence="1" id="KW-1188">Viral release from host cell</keyword>
<evidence type="ECO:0000259" key="4">
    <source>
        <dbReference type="Pfam" id="PF04586"/>
    </source>
</evidence>
<dbReference type="GO" id="GO:0006508">
    <property type="term" value="P:proteolysis"/>
    <property type="evidence" value="ECO:0007669"/>
    <property type="project" value="UniProtKB-KW"/>
</dbReference>
<evidence type="ECO:0000256" key="3">
    <source>
        <dbReference type="ARBA" id="ARBA00022801"/>
    </source>
</evidence>
<proteinExistence type="predicted"/>
<dbReference type="RefSeq" id="WP_194215114.1">
    <property type="nucleotide sequence ID" value="NZ_CP061205.1"/>
</dbReference>
<keyword evidence="3" id="KW-0378">Hydrolase</keyword>
<dbReference type="InterPro" id="IPR006433">
    <property type="entry name" value="Prohead_protease"/>
</dbReference>
<protein>
    <submittedName>
        <fullName evidence="5">HK97 family phage prohead protease</fullName>
    </submittedName>
</protein>
<dbReference type="Pfam" id="PF04586">
    <property type="entry name" value="Peptidase_S78"/>
    <property type="match status" value="1"/>
</dbReference>
<dbReference type="SUPFAM" id="SSF50789">
    <property type="entry name" value="Herpes virus serine proteinase, assemblin"/>
    <property type="match status" value="1"/>
</dbReference>
<dbReference type="Proteomes" id="UP001595444">
    <property type="component" value="Unassembled WGS sequence"/>
</dbReference>
<evidence type="ECO:0000313" key="6">
    <source>
        <dbReference type="Proteomes" id="UP001595444"/>
    </source>
</evidence>
<dbReference type="InterPro" id="IPR054613">
    <property type="entry name" value="Peptidase_S78_dom"/>
</dbReference>
<comment type="caution">
    <text evidence="5">The sequence shown here is derived from an EMBL/GenBank/DDBJ whole genome shotgun (WGS) entry which is preliminary data.</text>
</comment>
<keyword evidence="6" id="KW-1185">Reference proteome</keyword>
<evidence type="ECO:0000256" key="1">
    <source>
        <dbReference type="ARBA" id="ARBA00022612"/>
    </source>
</evidence>
<name>A0ABV7D434_9PROT</name>
<feature type="domain" description="Prohead serine protease" evidence="4">
    <location>
        <begin position="24"/>
        <end position="155"/>
    </location>
</feature>
<sequence>MTIRTATKQVALPLHVKAGDMPGTFEGYGAVFHNRDRDGDIIAPGAFRESLKGGMPALLWQHDQKAPIGRFNDVREDEKGLFVKGQLAMTGRGAEAYDLLKMGALNGLSIGFVTKEASRDPASATRTITKADLMEVSLVTFPANDMARISAVKSAILNPADSERGFERMLRDNGFSRTRAKAITAKGFKATDLETLEHGEIAEMVHTLKASQIKLEEKALPLLVWLAGAVTAGIVENFAYEFLKDMLSSEKPYITRMPISVLPGQVAKFTMRSRLDQPTISYVVDVLRGKIQDYYFECTIEYVTWSSSGPGLRKLTINHREHGGAKFNDRASVGSYSDQQKWFKNASESELNSAKQQLGGHFGPRGEFTYIGFKGADNPDYKEKEAVKFIIRDGD</sequence>
<evidence type="ECO:0000313" key="5">
    <source>
        <dbReference type="EMBL" id="MFC3051640.1"/>
    </source>
</evidence>
<accession>A0ABV7D434</accession>
<evidence type="ECO:0000256" key="2">
    <source>
        <dbReference type="ARBA" id="ARBA00022670"/>
    </source>
</evidence>
<organism evidence="5 6">
    <name type="scientific">Kordiimonas pumila</name>
    <dbReference type="NCBI Taxonomy" id="2161677"/>
    <lineage>
        <taxon>Bacteria</taxon>
        <taxon>Pseudomonadati</taxon>
        <taxon>Pseudomonadota</taxon>
        <taxon>Alphaproteobacteria</taxon>
        <taxon>Kordiimonadales</taxon>
        <taxon>Kordiimonadaceae</taxon>
        <taxon>Kordiimonas</taxon>
    </lineage>
</organism>
<reference evidence="6" key="1">
    <citation type="journal article" date="2019" name="Int. J. Syst. Evol. Microbiol.">
        <title>The Global Catalogue of Microorganisms (GCM) 10K type strain sequencing project: providing services to taxonomists for standard genome sequencing and annotation.</title>
        <authorList>
            <consortium name="The Broad Institute Genomics Platform"/>
            <consortium name="The Broad Institute Genome Sequencing Center for Infectious Disease"/>
            <person name="Wu L."/>
            <person name="Ma J."/>
        </authorList>
    </citation>
    <scope>NUCLEOTIDE SEQUENCE [LARGE SCALE GENOMIC DNA]</scope>
    <source>
        <strain evidence="6">KCTC 62164</strain>
    </source>
</reference>
<dbReference type="GO" id="GO:0008233">
    <property type="term" value="F:peptidase activity"/>
    <property type="evidence" value="ECO:0007669"/>
    <property type="project" value="UniProtKB-KW"/>
</dbReference>
<dbReference type="NCBIfam" id="TIGR01543">
    <property type="entry name" value="proheadase_HK97"/>
    <property type="match status" value="1"/>
</dbReference>